<evidence type="ECO:0000313" key="2">
    <source>
        <dbReference type="Proteomes" id="UP001239111"/>
    </source>
</evidence>
<accession>A0ACC2PIA5</accession>
<dbReference type="EMBL" id="CM056741">
    <property type="protein sequence ID" value="KAJ8683150.1"/>
    <property type="molecule type" value="Genomic_DNA"/>
</dbReference>
<protein>
    <submittedName>
        <fullName evidence="1">Uncharacterized protein</fullName>
    </submittedName>
</protein>
<gene>
    <name evidence="1" type="ORF">QAD02_018942</name>
</gene>
<dbReference type="Proteomes" id="UP001239111">
    <property type="component" value="Chromosome 1"/>
</dbReference>
<reference evidence="1" key="1">
    <citation type="submission" date="2023-04" db="EMBL/GenBank/DDBJ databases">
        <title>A chromosome-level genome assembly of the parasitoid wasp Eretmocerus hayati.</title>
        <authorList>
            <person name="Zhong Y."/>
            <person name="Liu S."/>
            <person name="Liu Y."/>
        </authorList>
    </citation>
    <scope>NUCLEOTIDE SEQUENCE</scope>
    <source>
        <strain evidence="1">ZJU_SS_LIU_2023</strain>
    </source>
</reference>
<proteinExistence type="predicted"/>
<name>A0ACC2PIA5_9HYME</name>
<organism evidence="1 2">
    <name type="scientific">Eretmocerus hayati</name>
    <dbReference type="NCBI Taxonomy" id="131215"/>
    <lineage>
        <taxon>Eukaryota</taxon>
        <taxon>Metazoa</taxon>
        <taxon>Ecdysozoa</taxon>
        <taxon>Arthropoda</taxon>
        <taxon>Hexapoda</taxon>
        <taxon>Insecta</taxon>
        <taxon>Pterygota</taxon>
        <taxon>Neoptera</taxon>
        <taxon>Endopterygota</taxon>
        <taxon>Hymenoptera</taxon>
        <taxon>Apocrita</taxon>
        <taxon>Proctotrupomorpha</taxon>
        <taxon>Chalcidoidea</taxon>
        <taxon>Aphelinidae</taxon>
        <taxon>Aphelininae</taxon>
        <taxon>Eretmocerus</taxon>
    </lineage>
</organism>
<sequence length="152" mass="17063">MYVILPESNGIAGLQTLKRSLTPKIVNEMIKNMKVKSVSVKIPKMNLTTNVKLNKAFYNLGVKNLFNPTADLSGLLDPESDLPGLYVSDFVHTVEIAIDQRGTEAGAATAIFPVFLMWEETQTFHVDRPFIFFIRNEETKSILFWGSIVTPQ</sequence>
<evidence type="ECO:0000313" key="1">
    <source>
        <dbReference type="EMBL" id="KAJ8683150.1"/>
    </source>
</evidence>
<comment type="caution">
    <text evidence="1">The sequence shown here is derived from an EMBL/GenBank/DDBJ whole genome shotgun (WGS) entry which is preliminary data.</text>
</comment>
<keyword evidence="2" id="KW-1185">Reference proteome</keyword>